<name>A0ABW4G884_9ACTN</name>
<protein>
    <submittedName>
        <fullName evidence="1">Uncharacterized protein</fullName>
    </submittedName>
</protein>
<sequence>MQSSRRIPPPDPTREPLKVNVYERMSGAAAQLMPLFPYDDAGSIVPCGAVLWGGPDEEYGHFFHGNSVAEVVVVYGSHQSLLSSGQIFATQPLHGVNSFLRDEKDPSAFAVMTITQHQSEAGDQNETLMARCQKCKAELARIDYDATPHGVAGHDPTRFGSADDRVRQFATIAGSREFARLRNSDEGRTCTECGHVNPVFPLAQWGWLRQVAQTDAVNRAYHALIKEDQA</sequence>
<dbReference type="EMBL" id="JBHUCM010000014">
    <property type="protein sequence ID" value="MFD1538967.1"/>
    <property type="molecule type" value="Genomic_DNA"/>
</dbReference>
<gene>
    <name evidence="1" type="ORF">ACFSJ0_18065</name>
</gene>
<evidence type="ECO:0000313" key="1">
    <source>
        <dbReference type="EMBL" id="MFD1538967.1"/>
    </source>
</evidence>
<comment type="caution">
    <text evidence="1">The sequence shown here is derived from an EMBL/GenBank/DDBJ whole genome shotgun (WGS) entry which is preliminary data.</text>
</comment>
<dbReference type="RefSeq" id="WP_219530833.1">
    <property type="nucleotide sequence ID" value="NZ_JAHKRM010000009.1"/>
</dbReference>
<keyword evidence="2" id="KW-1185">Reference proteome</keyword>
<evidence type="ECO:0000313" key="2">
    <source>
        <dbReference type="Proteomes" id="UP001597097"/>
    </source>
</evidence>
<dbReference type="Proteomes" id="UP001597097">
    <property type="component" value="Unassembled WGS sequence"/>
</dbReference>
<accession>A0ABW4G884</accession>
<proteinExistence type="predicted"/>
<reference evidence="2" key="1">
    <citation type="journal article" date="2019" name="Int. J. Syst. Evol. Microbiol.">
        <title>The Global Catalogue of Microorganisms (GCM) 10K type strain sequencing project: providing services to taxonomists for standard genome sequencing and annotation.</title>
        <authorList>
            <consortium name="The Broad Institute Genomics Platform"/>
            <consortium name="The Broad Institute Genome Sequencing Center for Infectious Disease"/>
            <person name="Wu L."/>
            <person name="Ma J."/>
        </authorList>
    </citation>
    <scope>NUCLEOTIDE SEQUENCE [LARGE SCALE GENOMIC DNA]</scope>
    <source>
        <strain evidence="2">CGMCC 1.15399</strain>
    </source>
</reference>
<organism evidence="1 2">
    <name type="scientific">Nonomuraea guangzhouensis</name>
    <dbReference type="NCBI Taxonomy" id="1291555"/>
    <lineage>
        <taxon>Bacteria</taxon>
        <taxon>Bacillati</taxon>
        <taxon>Actinomycetota</taxon>
        <taxon>Actinomycetes</taxon>
        <taxon>Streptosporangiales</taxon>
        <taxon>Streptosporangiaceae</taxon>
        <taxon>Nonomuraea</taxon>
    </lineage>
</organism>